<evidence type="ECO:0000313" key="3">
    <source>
        <dbReference type="Proteomes" id="UP000815677"/>
    </source>
</evidence>
<proteinExistence type="predicted"/>
<keyword evidence="1" id="KW-0732">Signal</keyword>
<evidence type="ECO:0000313" key="2">
    <source>
        <dbReference type="EMBL" id="GAT52825.1"/>
    </source>
</evidence>
<organism evidence="2 3">
    <name type="scientific">Mycena chlorophos</name>
    <name type="common">Agaric fungus</name>
    <name type="synonym">Agaricus chlorophos</name>
    <dbReference type="NCBI Taxonomy" id="658473"/>
    <lineage>
        <taxon>Eukaryota</taxon>
        <taxon>Fungi</taxon>
        <taxon>Dikarya</taxon>
        <taxon>Basidiomycota</taxon>
        <taxon>Agaricomycotina</taxon>
        <taxon>Agaricomycetes</taxon>
        <taxon>Agaricomycetidae</taxon>
        <taxon>Agaricales</taxon>
        <taxon>Marasmiineae</taxon>
        <taxon>Mycenaceae</taxon>
        <taxon>Mycena</taxon>
    </lineage>
</organism>
<reference evidence="2" key="1">
    <citation type="submission" date="2014-09" db="EMBL/GenBank/DDBJ databases">
        <title>Genome sequence of the luminous mushroom Mycena chlorophos for searching fungal bioluminescence genes.</title>
        <authorList>
            <person name="Tanaka Y."/>
            <person name="Kasuga D."/>
            <person name="Oba Y."/>
            <person name="Hase S."/>
            <person name="Sato K."/>
            <person name="Oba Y."/>
            <person name="Sakakibara Y."/>
        </authorList>
    </citation>
    <scope>NUCLEOTIDE SEQUENCE</scope>
</reference>
<dbReference type="Proteomes" id="UP000815677">
    <property type="component" value="Unassembled WGS sequence"/>
</dbReference>
<feature type="signal peptide" evidence="1">
    <location>
        <begin position="1"/>
        <end position="20"/>
    </location>
</feature>
<feature type="chain" id="PRO_5045867346" evidence="1">
    <location>
        <begin position="21"/>
        <end position="286"/>
    </location>
</feature>
<sequence length="286" mass="30363">MNPKAIFLAVLLAHGRQAASFDLFDEINKFSATPVGQALHHAGADIGHFLENAGKDAQKILDQVGADIGVAAREVESKFLEIKGFFDEIGRGAEALERGILTNGTCTVSWDGTPHRKEDFFAGGVVEALERGFAAAVNELQILFPPPDRAPNHEQRQAAVTEAMTRVGKVLGSVLGEVGVEKEGAEKIWRTAIQPALTAVIVLIGDLVEQHPILFEAVLVMLLADPIASLSNQLLQAIIAVIGFGPLGPIKGTLAAWIQGAVFGPRVPKGSLFAELQRAGMVSAKL</sequence>
<dbReference type="EMBL" id="DF847975">
    <property type="protein sequence ID" value="GAT52825.1"/>
    <property type="molecule type" value="Genomic_DNA"/>
</dbReference>
<evidence type="ECO:0000256" key="1">
    <source>
        <dbReference type="SAM" id="SignalP"/>
    </source>
</evidence>
<accession>A0ABQ0LP19</accession>
<name>A0ABQ0LP19_MYCCL</name>
<protein>
    <submittedName>
        <fullName evidence="2">Uncharacterized protein</fullName>
    </submittedName>
</protein>
<gene>
    <name evidence="2" type="ORF">MCHLO_09841</name>
</gene>
<keyword evidence="3" id="KW-1185">Reference proteome</keyword>
<dbReference type="Gene3D" id="6.10.110.10">
    <property type="match status" value="1"/>
</dbReference>
<dbReference type="InterPro" id="IPR038213">
    <property type="entry name" value="IFI6/IFI27-like_sf"/>
</dbReference>